<dbReference type="InterPro" id="IPR037528">
    <property type="entry name" value="ArgB"/>
</dbReference>
<comment type="subcellular location">
    <subcellularLocation>
        <location evidence="9">Cytoplasm</location>
    </subcellularLocation>
</comment>
<dbReference type="GO" id="GO:0005737">
    <property type="term" value="C:cytoplasm"/>
    <property type="evidence" value="ECO:0007669"/>
    <property type="project" value="UniProtKB-SubCell"/>
</dbReference>
<evidence type="ECO:0000256" key="1">
    <source>
        <dbReference type="ARBA" id="ARBA00004828"/>
    </source>
</evidence>
<keyword evidence="7 9" id="KW-0067">ATP-binding</keyword>
<evidence type="ECO:0000256" key="9">
    <source>
        <dbReference type="HAMAP-Rule" id="MF_00082"/>
    </source>
</evidence>
<comment type="caution">
    <text evidence="11">The sequence shown here is derived from an EMBL/GenBank/DDBJ whole genome shotgun (WGS) entry which is preliminary data.</text>
</comment>
<dbReference type="PANTHER" id="PTHR23342">
    <property type="entry name" value="N-ACETYLGLUTAMATE SYNTHASE"/>
    <property type="match status" value="1"/>
</dbReference>
<dbReference type="UniPathway" id="UPA00068">
    <property type="reaction ID" value="UER00107"/>
</dbReference>
<feature type="site" description="Transition state stabilizer" evidence="9">
    <location>
        <position position="5"/>
    </location>
</feature>
<gene>
    <name evidence="9" type="primary">argB</name>
    <name evidence="11" type="ORF">ABR55_03760</name>
</gene>
<dbReference type="InterPro" id="IPR036393">
    <property type="entry name" value="AceGlu_kinase-like_sf"/>
</dbReference>
<keyword evidence="4 9" id="KW-0808">Transferase</keyword>
<evidence type="ECO:0000256" key="7">
    <source>
        <dbReference type="ARBA" id="ARBA00022840"/>
    </source>
</evidence>
<dbReference type="Gene3D" id="3.40.1160.10">
    <property type="entry name" value="Acetylglutamate kinase-like"/>
    <property type="match status" value="1"/>
</dbReference>
<feature type="binding site" evidence="9">
    <location>
        <position position="60"/>
    </location>
    <ligand>
        <name>substrate</name>
    </ligand>
</feature>
<name>A0A0R2PGT3_9ACTN</name>
<comment type="similarity">
    <text evidence="9">Belongs to the acetylglutamate kinase family. ArgB subfamily.</text>
</comment>
<dbReference type="PANTHER" id="PTHR23342:SF0">
    <property type="entry name" value="N-ACETYLGLUTAMATE SYNTHASE, MITOCHONDRIAL"/>
    <property type="match status" value="1"/>
</dbReference>
<feature type="domain" description="Aspartate/glutamate/uridylate kinase" evidence="10">
    <location>
        <begin position="1"/>
        <end position="240"/>
    </location>
</feature>
<evidence type="ECO:0000259" key="10">
    <source>
        <dbReference type="Pfam" id="PF00696"/>
    </source>
</evidence>
<evidence type="ECO:0000313" key="11">
    <source>
        <dbReference type="EMBL" id="KRO37062.1"/>
    </source>
</evidence>
<dbReference type="EC" id="2.7.2.8" evidence="9"/>
<evidence type="ECO:0000256" key="4">
    <source>
        <dbReference type="ARBA" id="ARBA00022679"/>
    </source>
</evidence>
<dbReference type="PIRSF" id="PIRSF000728">
    <property type="entry name" value="NAGK"/>
    <property type="match status" value="1"/>
</dbReference>
<keyword evidence="2 9" id="KW-0055">Arginine biosynthesis</keyword>
<comment type="pathway">
    <text evidence="1 9">Amino-acid biosynthesis; L-arginine biosynthesis; N(2)-acetyl-L-ornithine from L-glutamate: step 2/4.</text>
</comment>
<evidence type="ECO:0000256" key="5">
    <source>
        <dbReference type="ARBA" id="ARBA00022741"/>
    </source>
</evidence>
<evidence type="ECO:0000256" key="2">
    <source>
        <dbReference type="ARBA" id="ARBA00022571"/>
    </source>
</evidence>
<keyword evidence="6 9" id="KW-0418">Kinase</keyword>
<keyword evidence="9" id="KW-0963">Cytoplasm</keyword>
<proteinExistence type="inferred from homology"/>
<evidence type="ECO:0000256" key="3">
    <source>
        <dbReference type="ARBA" id="ARBA00022605"/>
    </source>
</evidence>
<organism evidence="11 12">
    <name type="scientific">Actinobacteria bacterium BACL15 MAG-120823-bin78</name>
    <dbReference type="NCBI Taxonomy" id="1655563"/>
    <lineage>
        <taxon>Bacteria</taxon>
        <taxon>Bacillati</taxon>
        <taxon>Actinomycetota</taxon>
        <taxon>Actinomycetes</taxon>
        <taxon>Actinomycetes incertae sedis</taxon>
        <taxon>ac1 cluster</taxon>
    </lineage>
</organism>
<dbReference type="GO" id="GO:0042450">
    <property type="term" value="P:L-arginine biosynthetic process via ornithine"/>
    <property type="evidence" value="ECO:0007669"/>
    <property type="project" value="UniProtKB-UniRule"/>
</dbReference>
<dbReference type="Pfam" id="PF00696">
    <property type="entry name" value="AA_kinase"/>
    <property type="match status" value="1"/>
</dbReference>
<evidence type="ECO:0000313" key="12">
    <source>
        <dbReference type="Proteomes" id="UP000052955"/>
    </source>
</evidence>
<reference evidence="11 12" key="1">
    <citation type="submission" date="2015-10" db="EMBL/GenBank/DDBJ databases">
        <title>Metagenome-Assembled Genomes uncover a global brackish microbiome.</title>
        <authorList>
            <person name="Hugerth L.W."/>
            <person name="Larsson J."/>
            <person name="Alneberg J."/>
            <person name="Lindh M.V."/>
            <person name="Legrand C."/>
            <person name="Pinhassi J."/>
            <person name="Andersson A.F."/>
        </authorList>
    </citation>
    <scope>NUCLEOTIDE SEQUENCE [LARGE SCALE GENOMIC DNA]</scope>
    <source>
        <strain evidence="11">BACL15 MAG-120823-bin78</strain>
    </source>
</reference>
<dbReference type="InterPro" id="IPR001057">
    <property type="entry name" value="Glu/AcGlu_kinase"/>
</dbReference>
<accession>A0A0R2PGT3</accession>
<dbReference type="SUPFAM" id="SSF53633">
    <property type="entry name" value="Carbamate kinase-like"/>
    <property type="match status" value="1"/>
</dbReference>
<keyword evidence="3 9" id="KW-0028">Amino-acid biosynthesis</keyword>
<dbReference type="NCBIfam" id="TIGR00761">
    <property type="entry name" value="argB"/>
    <property type="match status" value="1"/>
</dbReference>
<evidence type="ECO:0000256" key="8">
    <source>
        <dbReference type="ARBA" id="ARBA00048141"/>
    </source>
</evidence>
<feature type="binding site" evidence="9">
    <location>
        <begin position="38"/>
        <end position="39"/>
    </location>
    <ligand>
        <name>substrate</name>
    </ligand>
</feature>
<protein>
    <recommendedName>
        <fullName evidence="9">Acetylglutamate kinase</fullName>
        <ecNumber evidence="9">2.7.2.8</ecNumber>
    </recommendedName>
    <alternativeName>
        <fullName evidence="9">N-acetyl-L-glutamate 5-phosphotransferase</fullName>
    </alternativeName>
    <alternativeName>
        <fullName evidence="9">NAG kinase</fullName>
        <shortName evidence="9">NAGK</shortName>
    </alternativeName>
</protein>
<keyword evidence="5 9" id="KW-0547">Nucleotide-binding</keyword>
<evidence type="ECO:0000256" key="6">
    <source>
        <dbReference type="ARBA" id="ARBA00022777"/>
    </source>
</evidence>
<dbReference type="GO" id="GO:0003991">
    <property type="term" value="F:acetylglutamate kinase activity"/>
    <property type="evidence" value="ECO:0007669"/>
    <property type="project" value="UniProtKB-UniRule"/>
</dbReference>
<comment type="catalytic activity">
    <reaction evidence="8 9">
        <text>N-acetyl-L-glutamate + ATP = N-acetyl-L-glutamyl 5-phosphate + ADP</text>
        <dbReference type="Rhea" id="RHEA:14629"/>
        <dbReference type="ChEBI" id="CHEBI:30616"/>
        <dbReference type="ChEBI" id="CHEBI:44337"/>
        <dbReference type="ChEBI" id="CHEBI:57936"/>
        <dbReference type="ChEBI" id="CHEBI:456216"/>
        <dbReference type="EC" id="2.7.2.8"/>
    </reaction>
</comment>
<comment type="function">
    <text evidence="9">Catalyzes the ATP-dependent phosphorylation of N-acetyl-L-glutamate.</text>
</comment>
<dbReference type="AlphaFoldDB" id="A0A0R2PGT3"/>
<dbReference type="GO" id="GO:0005524">
    <property type="term" value="F:ATP binding"/>
    <property type="evidence" value="ECO:0007669"/>
    <property type="project" value="UniProtKB-UniRule"/>
</dbReference>
<dbReference type="InterPro" id="IPR001048">
    <property type="entry name" value="Asp/Glu/Uridylate_kinase"/>
</dbReference>
<dbReference type="CDD" id="cd04238">
    <property type="entry name" value="AAK_NAGK-like"/>
    <property type="match status" value="1"/>
</dbReference>
<sequence>MIVVKFGGHAMKDENGNFAKAISSALATGEKVVVVHGGGPQIDAALKAKQISSEWIGGFRVTTQEIFDVVEEVLVNHVGHEVAATLAKSGIKAKAISARALPTVIAKRRTTLIDGTPADLGFVGEVQSVNPAQLLELIGQGFVPVVAPVSSDEDLKTGLNVNADFAAASIAAALEASQLIVMTDVAGIYRNWPDKTTLIELISASDLESIKAGFAEGMAPKVQAALDALSYGAQAVRIIDGTDPDSFASALAGTGGTVVVA</sequence>
<dbReference type="PRINTS" id="PR00474">
    <property type="entry name" value="GLU5KINASE"/>
</dbReference>
<dbReference type="EMBL" id="LIAN01000145">
    <property type="protein sequence ID" value="KRO37062.1"/>
    <property type="molecule type" value="Genomic_DNA"/>
</dbReference>
<feature type="site" description="Transition state stabilizer" evidence="9">
    <location>
        <position position="221"/>
    </location>
</feature>
<dbReference type="InterPro" id="IPR004662">
    <property type="entry name" value="AcgluKinase_fam"/>
</dbReference>
<dbReference type="Proteomes" id="UP000052955">
    <property type="component" value="Unassembled WGS sequence"/>
</dbReference>
<feature type="binding site" evidence="9">
    <location>
        <position position="160"/>
    </location>
    <ligand>
        <name>substrate</name>
    </ligand>
</feature>
<dbReference type="HAMAP" id="MF_00082">
    <property type="entry name" value="ArgB"/>
    <property type="match status" value="1"/>
</dbReference>